<dbReference type="AlphaFoldDB" id="A0AAQ1HNQ0"/>
<sequence length="456" mass="50920">MNAHSLPLRTAILGALLTFGSLALAAVSPQEAERLNKDLTPLGGEKAGNADGSIPAWTGGYTQPIPGFVNGGRRPDPFASEKPLLSINAGNMSQYADKLSEGVKAMMQKYPDSFRIDVYPSHRTAAAPQWVYDNTLKNASSARLDNGKLEGAYGGIPFPIPQSAEEIMWNHLLRWRGSSWHVDVRGVQTTANGNHVPSVLASGSFEMPYYLKEGSPEQLKSRYGNNYWMIRMLNYGPPIRAGEAITGHENLDPDSTQSWVYLTGQRRVRKLPNACCDTPTPASAGISMFDQTDVFTGRLDRFNWKIVGKKEMYIPYNTNRLLQRTSKEVLLDHHINPQDMRFELHRVWVVEATVAPGKRHLAPKRRYYVDEDTWIAVLADHWDANGQLWQMGFADPIVMPDIPATASPQSFGFYDLISGSWYFDGMLNDSKEQYKIVPTYPETTFTPEAMAGEGVR</sequence>
<dbReference type="RefSeq" id="WP_074980646.1">
    <property type="nucleotide sequence ID" value="NZ_CP101752.1"/>
</dbReference>
<evidence type="ECO:0000256" key="1">
    <source>
        <dbReference type="SAM" id="SignalP"/>
    </source>
</evidence>
<evidence type="ECO:0008006" key="4">
    <source>
        <dbReference type="Google" id="ProtNLM"/>
    </source>
</evidence>
<proteinExistence type="predicted"/>
<organism evidence="2 3">
    <name type="scientific">Pseudomonas citronellolis</name>
    <dbReference type="NCBI Taxonomy" id="53408"/>
    <lineage>
        <taxon>Bacteria</taxon>
        <taxon>Pseudomonadati</taxon>
        <taxon>Pseudomonadota</taxon>
        <taxon>Gammaproteobacteria</taxon>
        <taxon>Pseudomonadales</taxon>
        <taxon>Pseudomonadaceae</taxon>
        <taxon>Pseudomonas</taxon>
    </lineage>
</organism>
<dbReference type="EMBL" id="FOLS01000013">
    <property type="protein sequence ID" value="SFC94665.1"/>
    <property type="molecule type" value="Genomic_DNA"/>
</dbReference>
<evidence type="ECO:0000313" key="2">
    <source>
        <dbReference type="EMBL" id="SFC94665.1"/>
    </source>
</evidence>
<dbReference type="Proteomes" id="UP000183385">
    <property type="component" value="Unassembled WGS sequence"/>
</dbReference>
<keyword evidence="3" id="KW-1185">Reference proteome</keyword>
<protein>
    <recommendedName>
        <fullName evidence="4">DUF1329 domain-containing protein</fullName>
    </recommendedName>
</protein>
<name>A0AAQ1HNQ0_9PSED</name>
<evidence type="ECO:0000313" key="3">
    <source>
        <dbReference type="Proteomes" id="UP000183385"/>
    </source>
</evidence>
<gene>
    <name evidence="2" type="ORF">SAMN05216577_11358</name>
</gene>
<accession>A0AAQ1HNQ0</accession>
<reference evidence="2 3" key="1">
    <citation type="submission" date="2016-10" db="EMBL/GenBank/DDBJ databases">
        <authorList>
            <person name="Varghese N."/>
            <person name="Submissions S."/>
        </authorList>
    </citation>
    <scope>NUCLEOTIDE SEQUENCE [LARGE SCALE GENOMIC DNA]</scope>
    <source>
        <strain evidence="2 3">LMG 18378</strain>
    </source>
</reference>
<feature type="chain" id="PRO_5042899645" description="DUF1329 domain-containing protein" evidence="1">
    <location>
        <begin position="26"/>
        <end position="456"/>
    </location>
</feature>
<dbReference type="Gene3D" id="2.50.20.10">
    <property type="entry name" value="Lipoprotein localisation LolA/LolB/LppX"/>
    <property type="match status" value="1"/>
</dbReference>
<dbReference type="Pfam" id="PF07044">
    <property type="entry name" value="DUF1329"/>
    <property type="match status" value="1"/>
</dbReference>
<comment type="caution">
    <text evidence="2">The sequence shown here is derived from an EMBL/GenBank/DDBJ whole genome shotgun (WGS) entry which is preliminary data.</text>
</comment>
<feature type="signal peptide" evidence="1">
    <location>
        <begin position="1"/>
        <end position="25"/>
    </location>
</feature>
<dbReference type="InterPro" id="IPR010752">
    <property type="entry name" value="DUF1329"/>
</dbReference>
<keyword evidence="1" id="KW-0732">Signal</keyword>
<dbReference type="CDD" id="cd16329">
    <property type="entry name" value="LolA_like"/>
    <property type="match status" value="1"/>
</dbReference>